<feature type="binding site" description="in other chain" evidence="1">
    <location>
        <begin position="109"/>
        <end position="113"/>
    </location>
    <ligand>
        <name>dUMP</name>
        <dbReference type="ChEBI" id="CHEBI:246422"/>
        <note>ligand shared between dimeric partners</note>
    </ligand>
</feature>
<dbReference type="GO" id="GO:0050660">
    <property type="term" value="F:flavin adenine dinucleotide binding"/>
    <property type="evidence" value="ECO:0007669"/>
    <property type="project" value="UniProtKB-UniRule"/>
</dbReference>
<dbReference type="InterPro" id="IPR003669">
    <property type="entry name" value="Thymidylate_synthase_ThyX"/>
</dbReference>
<dbReference type="InterPro" id="IPR036098">
    <property type="entry name" value="Thymidylate_synthase_ThyX_sf"/>
</dbReference>
<dbReference type="GO" id="GO:0070402">
    <property type="term" value="F:NADPH binding"/>
    <property type="evidence" value="ECO:0007669"/>
    <property type="project" value="TreeGrafter"/>
</dbReference>
<dbReference type="Proteomes" id="UP000177080">
    <property type="component" value="Unassembled WGS sequence"/>
</dbReference>
<dbReference type="UniPathway" id="UPA00575"/>
<evidence type="ECO:0000256" key="1">
    <source>
        <dbReference type="HAMAP-Rule" id="MF_01408"/>
    </source>
</evidence>
<dbReference type="Pfam" id="PF02511">
    <property type="entry name" value="Thy1"/>
    <property type="match status" value="1"/>
</dbReference>
<comment type="caution">
    <text evidence="2">The sequence shown here is derived from an EMBL/GenBank/DDBJ whole genome shotgun (WGS) entry which is preliminary data.</text>
</comment>
<feature type="binding site" evidence="1">
    <location>
        <begin position="209"/>
        <end position="211"/>
    </location>
    <ligand>
        <name>FAD</name>
        <dbReference type="ChEBI" id="CHEBI:57692"/>
        <note>ligand shared between neighboring subunits</note>
    </ligand>
</feature>
<feature type="binding site" evidence="1">
    <location>
        <position position="78"/>
    </location>
    <ligand>
        <name>FAD</name>
        <dbReference type="ChEBI" id="CHEBI:57692"/>
        <note>ligand shared between neighboring subunits</note>
    </ligand>
</feature>
<evidence type="ECO:0000313" key="2">
    <source>
        <dbReference type="EMBL" id="OGD03642.1"/>
    </source>
</evidence>
<keyword evidence="1" id="KW-0489">Methyltransferase</keyword>
<comment type="subunit">
    <text evidence="1">Homotetramer.</text>
</comment>
<keyword evidence="1" id="KW-0545">Nucleotide biosynthesis</keyword>
<dbReference type="Gene3D" id="3.30.1360.170">
    <property type="match status" value="1"/>
</dbReference>
<feature type="binding site" evidence="1">
    <location>
        <position position="109"/>
    </location>
    <ligand>
        <name>FAD</name>
        <dbReference type="ChEBI" id="CHEBI:57692"/>
        <note>ligand shared between neighboring subunits</note>
    </ligand>
</feature>
<dbReference type="PROSITE" id="PS51331">
    <property type="entry name" value="THYX"/>
    <property type="match status" value="1"/>
</dbReference>
<dbReference type="HAMAP" id="MF_01408">
    <property type="entry name" value="ThyX"/>
    <property type="match status" value="1"/>
</dbReference>
<keyword evidence="1" id="KW-0274">FAD</keyword>
<dbReference type="PANTHER" id="PTHR34934">
    <property type="entry name" value="FLAVIN-DEPENDENT THYMIDYLATE SYNTHASE"/>
    <property type="match status" value="1"/>
</dbReference>
<evidence type="ECO:0000313" key="3">
    <source>
        <dbReference type="Proteomes" id="UP000177080"/>
    </source>
</evidence>
<dbReference type="SUPFAM" id="SSF69796">
    <property type="entry name" value="Thymidylate synthase-complementing protein Thy1"/>
    <property type="match status" value="1"/>
</dbReference>
<keyword evidence="1" id="KW-0285">Flavoprotein</keyword>
<protein>
    <recommendedName>
        <fullName evidence="1">Flavin-dependent thymidylate synthase</fullName>
        <shortName evidence="1">FDTS</shortName>
        <ecNumber evidence="1">2.1.1.148</ecNumber>
    </recommendedName>
    <alternativeName>
        <fullName evidence="1">FAD-dependent thymidylate synthase</fullName>
    </alternativeName>
    <alternativeName>
        <fullName evidence="1">Thymidylate synthase ThyX</fullName>
        <shortName evidence="1">TS</shortName>
        <shortName evidence="1">TSase</shortName>
    </alternativeName>
</protein>
<dbReference type="EC" id="2.1.1.148" evidence="1"/>
<keyword evidence="1" id="KW-0808">Transferase</keyword>
<dbReference type="PANTHER" id="PTHR34934:SF1">
    <property type="entry name" value="FLAVIN-DEPENDENT THYMIDYLATE SYNTHASE"/>
    <property type="match status" value="1"/>
</dbReference>
<dbReference type="GO" id="GO:0006231">
    <property type="term" value="P:dTMP biosynthetic process"/>
    <property type="evidence" value="ECO:0007669"/>
    <property type="project" value="UniProtKB-UniRule"/>
</dbReference>
<dbReference type="GO" id="GO:0050797">
    <property type="term" value="F:thymidylate synthase (FAD) activity"/>
    <property type="evidence" value="ECO:0007669"/>
    <property type="project" value="UniProtKB-UniRule"/>
</dbReference>
<organism evidence="2 3">
    <name type="scientific">Candidatus Amesbacteria bacterium RIFCSPLOWO2_01_FULL_48_25</name>
    <dbReference type="NCBI Taxonomy" id="1797259"/>
    <lineage>
        <taxon>Bacteria</taxon>
        <taxon>Candidatus Amesiibacteriota</taxon>
    </lineage>
</organism>
<dbReference type="EMBL" id="MEXN01000005">
    <property type="protein sequence ID" value="OGD03642.1"/>
    <property type="molecule type" value="Genomic_DNA"/>
</dbReference>
<name>A0A1F4ZBJ3_9BACT</name>
<dbReference type="NCBIfam" id="TIGR02170">
    <property type="entry name" value="thyX"/>
    <property type="match status" value="1"/>
</dbReference>
<accession>A0A1F4ZBJ3</accession>
<dbReference type="STRING" id="1797259.A2989_03105"/>
<dbReference type="GO" id="GO:0004799">
    <property type="term" value="F:thymidylate synthase activity"/>
    <property type="evidence" value="ECO:0007669"/>
    <property type="project" value="TreeGrafter"/>
</dbReference>
<comment type="cofactor">
    <cofactor evidence="1">
        <name>FAD</name>
        <dbReference type="ChEBI" id="CHEBI:57692"/>
    </cofactor>
    <text evidence="1">Binds 4 FAD per tetramer. Each FAD binding site is formed by three monomers.</text>
</comment>
<gene>
    <name evidence="1" type="primary">thyX</name>
    <name evidence="2" type="ORF">A2989_03105</name>
</gene>
<comment type="pathway">
    <text evidence="1">Pyrimidine metabolism; dTTP biosynthesis.</text>
</comment>
<feature type="binding site" description="in other chain" evidence="1">
    <location>
        <position position="193"/>
    </location>
    <ligand>
        <name>dUMP</name>
        <dbReference type="ChEBI" id="CHEBI:246422"/>
        <note>ligand shared between dimeric partners</note>
    </ligand>
</feature>
<feature type="binding site" evidence="1">
    <location>
        <begin position="98"/>
        <end position="101"/>
    </location>
    <ligand>
        <name>dUMP</name>
        <dbReference type="ChEBI" id="CHEBI:246422"/>
        <note>ligand shared between dimeric partners</note>
    </ligand>
</feature>
<feature type="active site" description="Involved in ionization of N3 of dUMP, leading to its activation" evidence="1">
    <location>
        <position position="220"/>
    </location>
</feature>
<keyword evidence="1" id="KW-0521">NADP</keyword>
<dbReference type="AlphaFoldDB" id="A0A1F4ZBJ3"/>
<feature type="binding site" evidence="1">
    <location>
        <position position="220"/>
    </location>
    <ligand>
        <name>dUMP</name>
        <dbReference type="ChEBI" id="CHEBI:246422"/>
        <note>ligand shared between dimeric partners</note>
    </ligand>
</feature>
<feature type="binding site" evidence="1">
    <location>
        <begin position="101"/>
        <end position="103"/>
    </location>
    <ligand>
        <name>FAD</name>
        <dbReference type="ChEBI" id="CHEBI:57692"/>
        <note>ligand shared between neighboring subunits</note>
    </ligand>
</feature>
<comment type="catalytic activity">
    <reaction evidence="1">
        <text>dUMP + (6R)-5,10-methylene-5,6,7,8-tetrahydrofolate + NADPH + H(+) = dTMP + (6S)-5,6,7,8-tetrahydrofolate + NADP(+)</text>
        <dbReference type="Rhea" id="RHEA:29043"/>
        <dbReference type="ChEBI" id="CHEBI:15378"/>
        <dbReference type="ChEBI" id="CHEBI:15636"/>
        <dbReference type="ChEBI" id="CHEBI:57453"/>
        <dbReference type="ChEBI" id="CHEBI:57783"/>
        <dbReference type="ChEBI" id="CHEBI:58349"/>
        <dbReference type="ChEBI" id="CHEBI:63528"/>
        <dbReference type="ChEBI" id="CHEBI:246422"/>
        <dbReference type="EC" id="2.1.1.148"/>
    </reaction>
</comment>
<reference evidence="2 3" key="1">
    <citation type="journal article" date="2016" name="Nat. Commun.">
        <title>Thousands of microbial genomes shed light on interconnected biogeochemical processes in an aquifer system.</title>
        <authorList>
            <person name="Anantharaman K."/>
            <person name="Brown C.T."/>
            <person name="Hug L.A."/>
            <person name="Sharon I."/>
            <person name="Castelle C.J."/>
            <person name="Probst A.J."/>
            <person name="Thomas B.C."/>
            <person name="Singh A."/>
            <person name="Wilkins M.J."/>
            <person name="Karaoz U."/>
            <person name="Brodie E.L."/>
            <person name="Williams K.H."/>
            <person name="Hubbard S.S."/>
            <person name="Banfield J.F."/>
        </authorList>
    </citation>
    <scope>NUCLEOTIDE SEQUENCE [LARGE SCALE GENOMIC DNA]</scope>
</reference>
<sequence>MALSTETKSSEKIVNEGAEKWLGVRIPVLDHGYVMLVDYMGNDQTIEKAARVSYQAGTRQVSETRTLLRYLMRNRHTSPFEMNEYVFHMKLPIFVARQVVRHRTAGLNEESARYSILADEVYIPDANVLAGQSKSNRQGRDEVFGAEEAEAVRKLLIAEAGMARKNYEYLLNDDGIGNPVDQSRGMLARELARLGLTMGQYTQWIWKMDLHNLLHFLSLRMDAHAQYETRQYANAVATVVADAVPITYQAFVDYELEAIRLTKPDQVVIGSLMASLGVVLTEQQVGDRAKALGMKNKREREELLDKLRRLGLVK</sequence>
<dbReference type="CDD" id="cd20175">
    <property type="entry name" value="ThyX"/>
    <property type="match status" value="1"/>
</dbReference>
<dbReference type="GO" id="GO:0006235">
    <property type="term" value="P:dTTP biosynthetic process"/>
    <property type="evidence" value="ECO:0007669"/>
    <property type="project" value="UniProtKB-UniRule"/>
</dbReference>
<dbReference type="GO" id="GO:0032259">
    <property type="term" value="P:methylation"/>
    <property type="evidence" value="ECO:0007669"/>
    <property type="project" value="UniProtKB-KW"/>
</dbReference>
<comment type="function">
    <text evidence="1">Catalyzes the reductive methylation of 2'-deoxyuridine-5'-monophosphate (dUMP) to 2'-deoxythymidine-5'-monophosphate (dTMP) while utilizing 5,10-methylenetetrahydrofolate (mTHF) as the methyl donor, and NADPH and FADH(2) as the reductant.</text>
</comment>
<proteinExistence type="inferred from homology"/>
<comment type="similarity">
    <text evidence="1">Belongs to the thymidylate synthase ThyX family.</text>
</comment>
<feature type="binding site" evidence="1">
    <location>
        <position position="215"/>
    </location>
    <ligand>
        <name>FAD</name>
        <dbReference type="ChEBI" id="CHEBI:57692"/>
        <note>ligand shared between neighboring subunits</note>
    </ligand>
</feature>